<evidence type="ECO:0000256" key="2">
    <source>
        <dbReference type="ARBA" id="ARBA00022989"/>
    </source>
</evidence>
<dbReference type="SUPFAM" id="SSF103473">
    <property type="entry name" value="MFS general substrate transporter"/>
    <property type="match status" value="1"/>
</dbReference>
<comment type="caution">
    <text evidence="6">The sequence shown here is derived from an EMBL/GenBank/DDBJ whole genome shotgun (WGS) entry which is preliminary data.</text>
</comment>
<dbReference type="AlphaFoldDB" id="A0A3S4QQU9"/>
<sequence length="337" mass="37515">MTPQYSNLLYFLANEGVIGIATGGIDCASSVLLLEMWGENSNAYLQGLHTSYALGSTVAPLISAPFLSSDEDDTESNKFISVPFGIISLVLVVGSAFLLYFETFFPYKTPLRSLSVKRELPSVVITNEKEENIRIFETKRQLRFYTFTVVLLGALLLCFYTATEMNIFFYLPTVVLELDLGIEKTTASMMSASFASCFTIFRGLSIFVATKLKPSTMLCITFTDLLIAYIIMMIYAMSSVKFLWLATIMLGSGCACVYASVYAFIERRIDVTNQIAGIFLFFCQAMASVCPIIVGKTIEENPFFVVYLNFSCLIIVLLTFASIFLADAWKRSILSKI</sequence>
<feature type="transmembrane region" description="Helical" evidence="4">
    <location>
        <begin position="49"/>
        <end position="67"/>
    </location>
</feature>
<dbReference type="OrthoDB" id="6510368at2759"/>
<feature type="transmembrane region" description="Helical" evidence="4">
    <location>
        <begin position="304"/>
        <end position="326"/>
    </location>
</feature>
<accession>A0A3S4QQU9</accession>
<keyword evidence="7" id="KW-1185">Reference proteome</keyword>
<reference evidence="6 7" key="1">
    <citation type="journal article" date="2018" name="Gigascience">
        <title>Genomes of trombidid mites reveal novel predicted allergens and laterally-transferred genes associated with secondary metabolism.</title>
        <authorList>
            <person name="Dong X."/>
            <person name="Chaisiri K."/>
            <person name="Xia D."/>
            <person name="Armstrong S.D."/>
            <person name="Fang Y."/>
            <person name="Donnelly M.J."/>
            <person name="Kadowaki T."/>
            <person name="McGarry J.W."/>
            <person name="Darby A.C."/>
            <person name="Makepeace B.L."/>
        </authorList>
    </citation>
    <scope>NUCLEOTIDE SEQUENCE [LARGE SCALE GENOMIC DNA]</scope>
    <source>
        <strain evidence="6">UoL-WK</strain>
    </source>
</reference>
<dbReference type="EMBL" id="NCKU01005577">
    <property type="protein sequence ID" value="RWS04400.1"/>
    <property type="molecule type" value="Genomic_DNA"/>
</dbReference>
<proteinExistence type="predicted"/>
<keyword evidence="1 4" id="KW-0812">Transmembrane</keyword>
<dbReference type="PANTHER" id="PTHR23121:SF9">
    <property type="entry name" value="SODIUM-DEPENDENT GLUCOSE TRANSPORTER 1"/>
    <property type="match status" value="1"/>
</dbReference>
<feature type="transmembrane region" description="Helical" evidence="4">
    <location>
        <begin position="144"/>
        <end position="169"/>
    </location>
</feature>
<feature type="transmembrane region" description="Helical" evidence="4">
    <location>
        <begin position="216"/>
        <end position="236"/>
    </location>
</feature>
<feature type="transmembrane region" description="Helical" evidence="4">
    <location>
        <begin position="277"/>
        <end position="298"/>
    </location>
</feature>
<protein>
    <submittedName>
        <fullName evidence="6">Sodium-dependent glucose transporter 1-like protein</fullName>
    </submittedName>
</protein>
<feature type="transmembrane region" description="Helical" evidence="4">
    <location>
        <begin position="16"/>
        <end position="37"/>
    </location>
</feature>
<evidence type="ECO:0000256" key="3">
    <source>
        <dbReference type="ARBA" id="ARBA00023136"/>
    </source>
</evidence>
<organism evidence="6 7">
    <name type="scientific">Dinothrombium tinctorium</name>
    <dbReference type="NCBI Taxonomy" id="1965070"/>
    <lineage>
        <taxon>Eukaryota</taxon>
        <taxon>Metazoa</taxon>
        <taxon>Ecdysozoa</taxon>
        <taxon>Arthropoda</taxon>
        <taxon>Chelicerata</taxon>
        <taxon>Arachnida</taxon>
        <taxon>Acari</taxon>
        <taxon>Acariformes</taxon>
        <taxon>Trombidiformes</taxon>
        <taxon>Prostigmata</taxon>
        <taxon>Anystina</taxon>
        <taxon>Parasitengona</taxon>
        <taxon>Trombidioidea</taxon>
        <taxon>Trombidiidae</taxon>
        <taxon>Dinothrombium</taxon>
    </lineage>
</organism>
<evidence type="ECO:0000256" key="1">
    <source>
        <dbReference type="ARBA" id="ARBA00022692"/>
    </source>
</evidence>
<evidence type="ECO:0000313" key="7">
    <source>
        <dbReference type="Proteomes" id="UP000285301"/>
    </source>
</evidence>
<keyword evidence="3 4" id="KW-0472">Membrane</keyword>
<keyword evidence="2 4" id="KW-1133">Transmembrane helix</keyword>
<reference evidence="6" key="2">
    <citation type="submission" date="2018-11" db="EMBL/GenBank/DDBJ databases">
        <title>Trombidioid mite genomics.</title>
        <authorList>
            <person name="Dong X."/>
        </authorList>
    </citation>
    <scope>NUCLEOTIDE SEQUENCE</scope>
    <source>
        <strain evidence="6">UoL-WK</strain>
    </source>
</reference>
<feature type="transmembrane region" description="Helical" evidence="4">
    <location>
        <begin position="242"/>
        <end position="265"/>
    </location>
</feature>
<dbReference type="Gene3D" id="1.20.1250.20">
    <property type="entry name" value="MFS general substrate transporter like domains"/>
    <property type="match status" value="1"/>
</dbReference>
<name>A0A3S4QQU9_9ACAR</name>
<keyword evidence="6" id="KW-0813">Transport</keyword>
<dbReference type="GO" id="GO:0022857">
    <property type="term" value="F:transmembrane transporter activity"/>
    <property type="evidence" value="ECO:0007669"/>
    <property type="project" value="InterPro"/>
</dbReference>
<dbReference type="InterPro" id="IPR036259">
    <property type="entry name" value="MFS_trans_sf"/>
</dbReference>
<evidence type="ECO:0000313" key="6">
    <source>
        <dbReference type="EMBL" id="RWS06588.1"/>
    </source>
</evidence>
<keyword evidence="6" id="KW-0762">Sugar transport</keyword>
<evidence type="ECO:0000256" key="4">
    <source>
        <dbReference type="SAM" id="Phobius"/>
    </source>
</evidence>
<dbReference type="EMBL" id="NCKU01004005">
    <property type="protein sequence ID" value="RWS06588.1"/>
    <property type="molecule type" value="Genomic_DNA"/>
</dbReference>
<dbReference type="InterPro" id="IPR011701">
    <property type="entry name" value="MFS"/>
</dbReference>
<feature type="transmembrane region" description="Helical" evidence="4">
    <location>
        <begin position="189"/>
        <end position="209"/>
    </location>
</feature>
<dbReference type="Pfam" id="PF07690">
    <property type="entry name" value="MFS_1"/>
    <property type="match status" value="1"/>
</dbReference>
<feature type="transmembrane region" description="Helical" evidence="4">
    <location>
        <begin position="79"/>
        <end position="101"/>
    </location>
</feature>
<gene>
    <name evidence="6" type="ORF">B4U79_16196</name>
    <name evidence="5" type="ORF">B4U79_16416</name>
</gene>
<dbReference type="Proteomes" id="UP000285301">
    <property type="component" value="Unassembled WGS sequence"/>
</dbReference>
<dbReference type="PANTHER" id="PTHR23121">
    <property type="entry name" value="SODIUM-DEPENDENT GLUCOSE TRANSPORTER 1"/>
    <property type="match status" value="1"/>
</dbReference>
<evidence type="ECO:0000313" key="5">
    <source>
        <dbReference type="EMBL" id="RWS04400.1"/>
    </source>
</evidence>